<dbReference type="RefSeq" id="XP_024876781.1">
    <property type="nucleotide sequence ID" value="XM_025021013.1"/>
</dbReference>
<organism evidence="2 3">
    <name type="scientific">Temnothorax curvispinosus</name>
    <dbReference type="NCBI Taxonomy" id="300111"/>
    <lineage>
        <taxon>Eukaryota</taxon>
        <taxon>Metazoa</taxon>
        <taxon>Ecdysozoa</taxon>
        <taxon>Arthropoda</taxon>
        <taxon>Hexapoda</taxon>
        <taxon>Insecta</taxon>
        <taxon>Pterygota</taxon>
        <taxon>Neoptera</taxon>
        <taxon>Endopterygota</taxon>
        <taxon>Hymenoptera</taxon>
        <taxon>Apocrita</taxon>
        <taxon>Aculeata</taxon>
        <taxon>Formicoidea</taxon>
        <taxon>Formicidae</taxon>
        <taxon>Myrmicinae</taxon>
        <taxon>Temnothorax</taxon>
    </lineage>
</organism>
<dbReference type="GeneID" id="112457779"/>
<name>A0A6J1Q5T1_9HYME</name>
<evidence type="ECO:0000256" key="1">
    <source>
        <dbReference type="SAM" id="MobiDB-lite"/>
    </source>
</evidence>
<sequence>MYKKKQNIVQKSGAAALPKNYEIKPSFRHYDVMSFLSDTLEYRQTVTSLQKLMHDEQQASCSKSNSIPSTSTSDNLNVDDDLIPIINDNPTSLSPVSSASSKSKERKRIDLEDYKEAFITNLTQKTESNPIHGFVSRLAEGLHRLTYKSRCKLEIEFLTRLYEVEEEDEKYKHT</sequence>
<feature type="region of interest" description="Disordered" evidence="1">
    <location>
        <begin position="87"/>
        <end position="106"/>
    </location>
</feature>
<dbReference type="OrthoDB" id="7553364at2759"/>
<feature type="compositionally biased region" description="Low complexity" evidence="1">
    <location>
        <begin position="87"/>
        <end position="101"/>
    </location>
</feature>
<gene>
    <name evidence="3" type="primary">LOC112457779</name>
</gene>
<accession>A0A6J1Q5T1</accession>
<protein>
    <submittedName>
        <fullName evidence="3">Uncharacterized protein LOC112457779</fullName>
    </submittedName>
</protein>
<dbReference type="AlphaFoldDB" id="A0A6J1Q5T1"/>
<evidence type="ECO:0000313" key="3">
    <source>
        <dbReference type="RefSeq" id="XP_024876781.1"/>
    </source>
</evidence>
<dbReference type="Proteomes" id="UP000504618">
    <property type="component" value="Unplaced"/>
</dbReference>
<keyword evidence="2" id="KW-1185">Reference proteome</keyword>
<proteinExistence type="predicted"/>
<evidence type="ECO:0000313" key="2">
    <source>
        <dbReference type="Proteomes" id="UP000504618"/>
    </source>
</evidence>
<reference evidence="3" key="1">
    <citation type="submission" date="2025-08" db="UniProtKB">
        <authorList>
            <consortium name="RefSeq"/>
        </authorList>
    </citation>
    <scope>IDENTIFICATION</scope>
    <source>
        <tissue evidence="3">Whole body</tissue>
    </source>
</reference>